<gene>
    <name evidence="2" type="ORF">DEO72_LG10g3671</name>
</gene>
<name>A0A4D6NKL1_VIGUN</name>
<dbReference type="Gramene" id="Vigun05g050800.1.v1.2">
    <property type="protein sequence ID" value="Vigun05g050800.1.v1.2"/>
    <property type="gene ID" value="Vigun05g050800.v1.2"/>
</dbReference>
<feature type="transmembrane region" description="Helical" evidence="1">
    <location>
        <begin position="193"/>
        <end position="211"/>
    </location>
</feature>
<accession>A0A4D6NKL1</accession>
<organism evidence="2 3">
    <name type="scientific">Vigna unguiculata</name>
    <name type="common">Cowpea</name>
    <dbReference type="NCBI Taxonomy" id="3917"/>
    <lineage>
        <taxon>Eukaryota</taxon>
        <taxon>Viridiplantae</taxon>
        <taxon>Streptophyta</taxon>
        <taxon>Embryophyta</taxon>
        <taxon>Tracheophyta</taxon>
        <taxon>Spermatophyta</taxon>
        <taxon>Magnoliopsida</taxon>
        <taxon>eudicotyledons</taxon>
        <taxon>Gunneridae</taxon>
        <taxon>Pentapetalae</taxon>
        <taxon>rosids</taxon>
        <taxon>fabids</taxon>
        <taxon>Fabales</taxon>
        <taxon>Fabaceae</taxon>
        <taxon>Papilionoideae</taxon>
        <taxon>50 kb inversion clade</taxon>
        <taxon>NPAAA clade</taxon>
        <taxon>indigoferoid/millettioid clade</taxon>
        <taxon>Phaseoleae</taxon>
        <taxon>Vigna</taxon>
    </lineage>
</organism>
<evidence type="ECO:0000313" key="2">
    <source>
        <dbReference type="EMBL" id="QCE12427.1"/>
    </source>
</evidence>
<feature type="transmembrane region" description="Helical" evidence="1">
    <location>
        <begin position="285"/>
        <end position="302"/>
    </location>
</feature>
<dbReference type="EMBL" id="CP039354">
    <property type="protein sequence ID" value="QCE12427.1"/>
    <property type="molecule type" value="Genomic_DNA"/>
</dbReference>
<keyword evidence="1" id="KW-0472">Membrane</keyword>
<dbReference type="AlphaFoldDB" id="A0A4D6NKL1"/>
<protein>
    <submittedName>
        <fullName evidence="2">Uncharacterized protein</fullName>
    </submittedName>
</protein>
<feature type="transmembrane region" description="Helical" evidence="1">
    <location>
        <begin position="261"/>
        <end position="279"/>
    </location>
</feature>
<keyword evidence="1" id="KW-0812">Transmembrane</keyword>
<feature type="transmembrane region" description="Helical" evidence="1">
    <location>
        <begin position="231"/>
        <end position="254"/>
    </location>
</feature>
<dbReference type="Gramene" id="Vigun05g050800.4.v1.2">
    <property type="protein sequence ID" value="Vigun05g050800.4.v1.2"/>
    <property type="gene ID" value="Vigun05g050800.v1.2"/>
</dbReference>
<proteinExistence type="predicted"/>
<keyword evidence="1" id="KW-1133">Transmembrane helix</keyword>
<dbReference type="OrthoDB" id="1436624at2759"/>
<dbReference type="Gramene" id="Vigun05g050800.2.v1.2">
    <property type="protein sequence ID" value="Vigun05g050800.2.v1.2"/>
    <property type="gene ID" value="Vigun05g050800.v1.2"/>
</dbReference>
<reference evidence="2 3" key="1">
    <citation type="submission" date="2019-04" db="EMBL/GenBank/DDBJ databases">
        <title>An improved genome assembly and genetic linkage map for asparagus bean, Vigna unguiculata ssp. sesquipedialis.</title>
        <authorList>
            <person name="Xia Q."/>
            <person name="Zhang R."/>
            <person name="Dong Y."/>
        </authorList>
    </citation>
    <scope>NUCLEOTIDE SEQUENCE [LARGE SCALE GENOMIC DNA]</scope>
    <source>
        <tissue evidence="2">Leaf</tissue>
    </source>
</reference>
<dbReference type="Gramene" id="Vigun05g050800.3.v1.2">
    <property type="protein sequence ID" value="Vigun05g050800.3.v1.2"/>
    <property type="gene ID" value="Vigun05g050800.v1.2"/>
</dbReference>
<sequence length="303" mass="34918">MSEIDVFISFRGTDRRSEKCRYLIECLREEIIENGKRLLKLLEERKPWYTYEPLMERVHCPWKNNAKETRCFEDNLFFEAENLCSRMEGIIKAPLCTDNVEYHSTTQSHTKWSTTYELLSLSSFCYMDMKNQKVNQRNTSENELLEGINEPYDGNNTLHNTIALNTSQLHYNFTGCDLNNNSELFSHEKRKRIVHNVSSTVMASTVFLWVAMEICSQLSIIQLQPKSGTILFLSTFLKLFGFMAYISATAAMIVNGAPFSSMQSIMLMFWAIFMLVNSAKSLTEVYLPILGIIFTGSLCARAK</sequence>
<dbReference type="Proteomes" id="UP000501690">
    <property type="component" value="Linkage Group LG10"/>
</dbReference>
<keyword evidence="3" id="KW-1185">Reference proteome</keyword>
<evidence type="ECO:0000313" key="3">
    <source>
        <dbReference type="Proteomes" id="UP000501690"/>
    </source>
</evidence>
<evidence type="ECO:0000256" key="1">
    <source>
        <dbReference type="SAM" id="Phobius"/>
    </source>
</evidence>